<sequence length="110" mass="13065">MLKQSLTWRTSPIISCDTCAGFYHAFLRLNPCCTCKMTWLWVMIRRTVLGIFPHARGHVKWYFVVDYCFPYKLFQGVLMSFMILCNFICLFILFSMINNNTLNLILLYIE</sequence>
<accession>A0A8D8WJ98</accession>
<keyword evidence="1" id="KW-1133">Transmembrane helix</keyword>
<evidence type="ECO:0000256" key="1">
    <source>
        <dbReference type="SAM" id="Phobius"/>
    </source>
</evidence>
<reference evidence="2" key="1">
    <citation type="submission" date="2021-05" db="EMBL/GenBank/DDBJ databases">
        <authorList>
            <person name="Alioto T."/>
            <person name="Alioto T."/>
            <person name="Gomez Garrido J."/>
        </authorList>
    </citation>
    <scope>NUCLEOTIDE SEQUENCE</scope>
</reference>
<proteinExistence type="predicted"/>
<feature type="transmembrane region" description="Helical" evidence="1">
    <location>
        <begin position="77"/>
        <end position="97"/>
    </location>
</feature>
<keyword evidence="1" id="KW-0812">Transmembrane</keyword>
<organism evidence="2">
    <name type="scientific">Cacopsylla melanoneura</name>
    <dbReference type="NCBI Taxonomy" id="428564"/>
    <lineage>
        <taxon>Eukaryota</taxon>
        <taxon>Metazoa</taxon>
        <taxon>Ecdysozoa</taxon>
        <taxon>Arthropoda</taxon>
        <taxon>Hexapoda</taxon>
        <taxon>Insecta</taxon>
        <taxon>Pterygota</taxon>
        <taxon>Neoptera</taxon>
        <taxon>Paraneoptera</taxon>
        <taxon>Hemiptera</taxon>
        <taxon>Sternorrhyncha</taxon>
        <taxon>Psylloidea</taxon>
        <taxon>Psyllidae</taxon>
        <taxon>Psyllinae</taxon>
        <taxon>Cacopsylla</taxon>
    </lineage>
</organism>
<evidence type="ECO:0000313" key="2">
    <source>
        <dbReference type="EMBL" id="CAG6662222.1"/>
    </source>
</evidence>
<protein>
    <submittedName>
        <fullName evidence="2">Uncharacterized protein</fullName>
    </submittedName>
</protein>
<dbReference type="EMBL" id="HBUF01202015">
    <property type="protein sequence ID" value="CAG6662222.1"/>
    <property type="molecule type" value="Transcribed_RNA"/>
</dbReference>
<dbReference type="AlphaFoldDB" id="A0A8D8WJ98"/>
<name>A0A8D8WJ98_9HEMI</name>
<keyword evidence="1" id="KW-0472">Membrane</keyword>